<feature type="transmembrane region" description="Helical" evidence="6">
    <location>
        <begin position="110"/>
        <end position="135"/>
    </location>
</feature>
<feature type="transmembrane region" description="Helical" evidence="6">
    <location>
        <begin position="254"/>
        <end position="278"/>
    </location>
</feature>
<evidence type="ECO:0000256" key="3">
    <source>
        <dbReference type="ARBA" id="ARBA00022692"/>
    </source>
</evidence>
<dbReference type="EMBL" id="BMSA01000010">
    <property type="protein sequence ID" value="GGT57458.1"/>
    <property type="molecule type" value="Genomic_DNA"/>
</dbReference>
<dbReference type="Pfam" id="PF07690">
    <property type="entry name" value="MFS_1"/>
    <property type="match status" value="1"/>
</dbReference>
<feature type="transmembrane region" description="Helical" evidence="6">
    <location>
        <begin position="285"/>
        <end position="305"/>
    </location>
</feature>
<name>A0A918HFU1_9ACTN</name>
<proteinExistence type="predicted"/>
<dbReference type="Proteomes" id="UP000646776">
    <property type="component" value="Unassembled WGS sequence"/>
</dbReference>
<feature type="transmembrane region" description="Helical" evidence="6">
    <location>
        <begin position="55"/>
        <end position="73"/>
    </location>
</feature>
<dbReference type="InterPro" id="IPR011701">
    <property type="entry name" value="MFS"/>
</dbReference>
<sequence>MRPARLLSFAVVLRHGPFRRVWAGQAASAVGDGITLVALPGAVLAHHSTTDLGVVLGAQSLALVGAALVGGVLADRFRRSRVMAAADVVRLVTAVCFALGAARAPLAVPVLLALVTGFAAGVFTPAFGALIPGLVPDEDLPKANALRSITVRTGQVLGPALGGLLLTAGTAGTAFWADAGTFAASALTLVGAGDPRRPGTAGGTVFRQAREGLAAVRERLWVLTIIVQGTLQLLLVMAPVAVLLPVILQERGEFAAYGPMVALQAAGSIAGGMAIAAWTPRRPGTVAVLSLGLLATQVLCLLAAAPLTPLGVSMAVTGFGYAVFNVSWASALHRAIPADMLGRVFAIDTLGTYGLQPVGLALAPVAATAFGNGPVLWVGLAALTATTVVPLFQREVRAFADLPAREE</sequence>
<feature type="transmembrane region" description="Helical" evidence="6">
    <location>
        <begin position="220"/>
        <end position="248"/>
    </location>
</feature>
<evidence type="ECO:0000313" key="9">
    <source>
        <dbReference type="Proteomes" id="UP000646776"/>
    </source>
</evidence>
<dbReference type="SUPFAM" id="SSF103473">
    <property type="entry name" value="MFS general substrate transporter"/>
    <property type="match status" value="1"/>
</dbReference>
<evidence type="ECO:0000313" key="8">
    <source>
        <dbReference type="EMBL" id="GGT57458.1"/>
    </source>
</evidence>
<dbReference type="GO" id="GO:0005886">
    <property type="term" value="C:plasma membrane"/>
    <property type="evidence" value="ECO:0007669"/>
    <property type="project" value="UniProtKB-SubCell"/>
</dbReference>
<accession>A0A918HFU1</accession>
<comment type="caution">
    <text evidence="8">The sequence shown here is derived from an EMBL/GenBank/DDBJ whole genome shotgun (WGS) entry which is preliminary data.</text>
</comment>
<keyword evidence="3 6" id="KW-0812">Transmembrane</keyword>
<feature type="transmembrane region" description="Helical" evidence="6">
    <location>
        <begin position="375"/>
        <end position="392"/>
    </location>
</feature>
<keyword evidence="2" id="KW-1003">Cell membrane</keyword>
<dbReference type="InterPro" id="IPR036259">
    <property type="entry name" value="MFS_trans_sf"/>
</dbReference>
<evidence type="ECO:0000256" key="6">
    <source>
        <dbReference type="SAM" id="Phobius"/>
    </source>
</evidence>
<feature type="transmembrane region" description="Helical" evidence="6">
    <location>
        <begin position="344"/>
        <end position="363"/>
    </location>
</feature>
<dbReference type="CDD" id="cd06173">
    <property type="entry name" value="MFS_MefA_like"/>
    <property type="match status" value="1"/>
</dbReference>
<feature type="transmembrane region" description="Helical" evidence="6">
    <location>
        <begin position="311"/>
        <end position="332"/>
    </location>
</feature>
<keyword evidence="5 6" id="KW-0472">Membrane</keyword>
<evidence type="ECO:0000256" key="4">
    <source>
        <dbReference type="ARBA" id="ARBA00022989"/>
    </source>
</evidence>
<comment type="subcellular location">
    <subcellularLocation>
        <location evidence="1">Cell membrane</location>
        <topology evidence="1">Multi-pass membrane protein</topology>
    </subcellularLocation>
</comment>
<dbReference type="PROSITE" id="PS50850">
    <property type="entry name" value="MFS"/>
    <property type="match status" value="1"/>
</dbReference>
<feature type="transmembrane region" description="Helical" evidence="6">
    <location>
        <begin position="85"/>
        <end position="104"/>
    </location>
</feature>
<evidence type="ECO:0000259" key="7">
    <source>
        <dbReference type="PROSITE" id="PS50850"/>
    </source>
</evidence>
<dbReference type="GO" id="GO:0022857">
    <property type="term" value="F:transmembrane transporter activity"/>
    <property type="evidence" value="ECO:0007669"/>
    <property type="project" value="InterPro"/>
</dbReference>
<protein>
    <submittedName>
        <fullName evidence="8">MFS transporter</fullName>
    </submittedName>
</protein>
<reference evidence="8" key="2">
    <citation type="submission" date="2020-09" db="EMBL/GenBank/DDBJ databases">
        <authorList>
            <person name="Sun Q."/>
            <person name="Ohkuma M."/>
        </authorList>
    </citation>
    <scope>NUCLEOTIDE SEQUENCE</scope>
    <source>
        <strain evidence="8">JCM 4125</strain>
    </source>
</reference>
<organism evidence="8 9">
    <name type="scientific">Streptomyces phaeofaciens</name>
    <dbReference type="NCBI Taxonomy" id="68254"/>
    <lineage>
        <taxon>Bacteria</taxon>
        <taxon>Bacillati</taxon>
        <taxon>Actinomycetota</taxon>
        <taxon>Actinomycetes</taxon>
        <taxon>Kitasatosporales</taxon>
        <taxon>Streptomycetaceae</taxon>
        <taxon>Streptomyces</taxon>
    </lineage>
</organism>
<feature type="domain" description="Major facilitator superfamily (MFS) profile" evidence="7">
    <location>
        <begin position="1"/>
        <end position="397"/>
    </location>
</feature>
<dbReference type="Gene3D" id="1.20.1250.20">
    <property type="entry name" value="MFS general substrate transporter like domains"/>
    <property type="match status" value="1"/>
</dbReference>
<dbReference type="RefSeq" id="WP_189712516.1">
    <property type="nucleotide sequence ID" value="NZ_BMSA01000010.1"/>
</dbReference>
<dbReference type="AlphaFoldDB" id="A0A918HFU1"/>
<keyword evidence="9" id="KW-1185">Reference proteome</keyword>
<dbReference type="InterPro" id="IPR020846">
    <property type="entry name" value="MFS_dom"/>
</dbReference>
<dbReference type="PANTHER" id="PTHR23513">
    <property type="entry name" value="INTEGRAL MEMBRANE EFFLUX PROTEIN-RELATED"/>
    <property type="match status" value="1"/>
</dbReference>
<keyword evidence="4 6" id="KW-1133">Transmembrane helix</keyword>
<reference evidence="8" key="1">
    <citation type="journal article" date="2014" name="Int. J. Syst. Evol. Microbiol.">
        <title>Complete genome sequence of Corynebacterium casei LMG S-19264T (=DSM 44701T), isolated from a smear-ripened cheese.</title>
        <authorList>
            <consortium name="US DOE Joint Genome Institute (JGI-PGF)"/>
            <person name="Walter F."/>
            <person name="Albersmeier A."/>
            <person name="Kalinowski J."/>
            <person name="Ruckert C."/>
        </authorList>
    </citation>
    <scope>NUCLEOTIDE SEQUENCE</scope>
    <source>
        <strain evidence="8">JCM 4125</strain>
    </source>
</reference>
<dbReference type="PANTHER" id="PTHR23513:SF11">
    <property type="entry name" value="STAPHYLOFERRIN A TRANSPORTER"/>
    <property type="match status" value="1"/>
</dbReference>
<evidence type="ECO:0000256" key="1">
    <source>
        <dbReference type="ARBA" id="ARBA00004651"/>
    </source>
</evidence>
<evidence type="ECO:0000256" key="5">
    <source>
        <dbReference type="ARBA" id="ARBA00023136"/>
    </source>
</evidence>
<evidence type="ECO:0000256" key="2">
    <source>
        <dbReference type="ARBA" id="ARBA00022475"/>
    </source>
</evidence>
<gene>
    <name evidence="8" type="ORF">GCM10010226_38470</name>
</gene>